<dbReference type="RefSeq" id="WP_390206910.1">
    <property type="nucleotide sequence ID" value="NZ_JBHSZC010000005.1"/>
</dbReference>
<comment type="caution">
    <text evidence="2">The sequence shown here is derived from an EMBL/GenBank/DDBJ whole genome shotgun (WGS) entry which is preliminary data.</text>
</comment>
<organism evidence="2 3">
    <name type="scientific">Halocatena marina</name>
    <dbReference type="NCBI Taxonomy" id="2934937"/>
    <lineage>
        <taxon>Archaea</taxon>
        <taxon>Methanobacteriati</taxon>
        <taxon>Methanobacteriota</taxon>
        <taxon>Stenosarchaea group</taxon>
        <taxon>Halobacteria</taxon>
        <taxon>Halobacteriales</taxon>
        <taxon>Natronomonadaceae</taxon>
        <taxon>Halocatena</taxon>
    </lineage>
</organism>
<gene>
    <name evidence="2" type="ORF">ACFQL7_26420</name>
</gene>
<protein>
    <submittedName>
        <fullName evidence="2">Uncharacterized protein</fullName>
    </submittedName>
</protein>
<sequence>MKQDTIRRFGYDGDDIGERRTATHSRPLLRDHVHRATTADRSLLHPRFQPDYQFGEPFTMWGHDGESTATGTVTVVMTTTASGMDCQMRTLPCLSVDSSSSGRSDSN</sequence>
<name>A0ABD5YV63_9EURY</name>
<keyword evidence="3" id="KW-1185">Reference proteome</keyword>
<evidence type="ECO:0000313" key="3">
    <source>
        <dbReference type="Proteomes" id="UP001596417"/>
    </source>
</evidence>
<accession>A0ABD5YV63</accession>
<dbReference type="AlphaFoldDB" id="A0ABD5YV63"/>
<reference evidence="2 3" key="1">
    <citation type="journal article" date="2019" name="Int. J. Syst. Evol. Microbiol.">
        <title>The Global Catalogue of Microorganisms (GCM) 10K type strain sequencing project: providing services to taxonomists for standard genome sequencing and annotation.</title>
        <authorList>
            <consortium name="The Broad Institute Genomics Platform"/>
            <consortium name="The Broad Institute Genome Sequencing Center for Infectious Disease"/>
            <person name="Wu L."/>
            <person name="Ma J."/>
        </authorList>
    </citation>
    <scope>NUCLEOTIDE SEQUENCE [LARGE SCALE GENOMIC DNA]</scope>
    <source>
        <strain evidence="2 3">RDMS1</strain>
    </source>
</reference>
<dbReference type="EMBL" id="JBHTAX010000006">
    <property type="protein sequence ID" value="MFC7192973.1"/>
    <property type="molecule type" value="Genomic_DNA"/>
</dbReference>
<dbReference type="Proteomes" id="UP001596417">
    <property type="component" value="Unassembled WGS sequence"/>
</dbReference>
<feature type="region of interest" description="Disordered" evidence="1">
    <location>
        <begin position="1"/>
        <end position="23"/>
    </location>
</feature>
<proteinExistence type="predicted"/>
<evidence type="ECO:0000313" key="2">
    <source>
        <dbReference type="EMBL" id="MFC7192973.1"/>
    </source>
</evidence>
<evidence type="ECO:0000256" key="1">
    <source>
        <dbReference type="SAM" id="MobiDB-lite"/>
    </source>
</evidence>
<feature type="compositionally biased region" description="Basic and acidic residues" evidence="1">
    <location>
        <begin position="1"/>
        <end position="21"/>
    </location>
</feature>